<dbReference type="Proteomes" id="UP001233271">
    <property type="component" value="Chromosome 5"/>
</dbReference>
<feature type="region of interest" description="Disordered" evidence="1">
    <location>
        <begin position="248"/>
        <end position="341"/>
    </location>
</feature>
<feature type="compositionally biased region" description="Low complexity" evidence="1">
    <location>
        <begin position="31"/>
        <end position="42"/>
    </location>
</feature>
<reference evidence="2" key="1">
    <citation type="journal article" date="2023" name="BMC Genomics">
        <title>Chromosome-level genome assemblies of Cutaneotrichosporon spp. (Trichosporonales, Basidiomycota) reveal imbalanced evolution between nucleotide sequences and chromosome synteny.</title>
        <authorList>
            <person name="Kobayashi Y."/>
            <person name="Kayamori A."/>
            <person name="Aoki K."/>
            <person name="Shiwa Y."/>
            <person name="Matsutani M."/>
            <person name="Fujita N."/>
            <person name="Sugita T."/>
            <person name="Iwasaki W."/>
            <person name="Tanaka N."/>
            <person name="Takashima M."/>
        </authorList>
    </citation>
    <scope>NUCLEOTIDE SEQUENCE</scope>
    <source>
        <strain evidence="2">HIS019</strain>
    </source>
</reference>
<dbReference type="AlphaFoldDB" id="A0AA48L7B0"/>
<accession>A0AA48L7B0</accession>
<organism evidence="2 3">
    <name type="scientific">Cutaneotrichosporon cavernicola</name>
    <dbReference type="NCBI Taxonomy" id="279322"/>
    <lineage>
        <taxon>Eukaryota</taxon>
        <taxon>Fungi</taxon>
        <taxon>Dikarya</taxon>
        <taxon>Basidiomycota</taxon>
        <taxon>Agaricomycotina</taxon>
        <taxon>Tremellomycetes</taxon>
        <taxon>Trichosporonales</taxon>
        <taxon>Trichosporonaceae</taxon>
        <taxon>Cutaneotrichosporon</taxon>
    </lineage>
</organism>
<feature type="compositionally biased region" description="Polar residues" evidence="1">
    <location>
        <begin position="269"/>
        <end position="278"/>
    </location>
</feature>
<protein>
    <submittedName>
        <fullName evidence="2">Uncharacterized protein</fullName>
    </submittedName>
</protein>
<proteinExistence type="predicted"/>
<evidence type="ECO:0000313" key="2">
    <source>
        <dbReference type="EMBL" id="BEI93208.1"/>
    </source>
</evidence>
<dbReference type="KEGG" id="ccac:CcaHIS019_0508360"/>
<feature type="region of interest" description="Disordered" evidence="1">
    <location>
        <begin position="353"/>
        <end position="382"/>
    </location>
</feature>
<feature type="compositionally biased region" description="Polar residues" evidence="1">
    <location>
        <begin position="208"/>
        <end position="226"/>
    </location>
</feature>
<feature type="region of interest" description="Disordered" evidence="1">
    <location>
        <begin position="207"/>
        <end position="226"/>
    </location>
</feature>
<feature type="compositionally biased region" description="Polar residues" evidence="1">
    <location>
        <begin position="158"/>
        <end position="184"/>
    </location>
</feature>
<feature type="compositionally biased region" description="Polar residues" evidence="1">
    <location>
        <begin position="309"/>
        <end position="341"/>
    </location>
</feature>
<feature type="region of interest" description="Disordered" evidence="1">
    <location>
        <begin position="571"/>
        <end position="596"/>
    </location>
</feature>
<evidence type="ECO:0000256" key="1">
    <source>
        <dbReference type="SAM" id="MobiDB-lite"/>
    </source>
</evidence>
<dbReference type="EMBL" id="AP028216">
    <property type="protein sequence ID" value="BEI93208.1"/>
    <property type="molecule type" value="Genomic_DNA"/>
</dbReference>
<feature type="region of interest" description="Disordered" evidence="1">
    <location>
        <begin position="113"/>
        <end position="202"/>
    </location>
</feature>
<feature type="region of interest" description="Disordered" evidence="1">
    <location>
        <begin position="1"/>
        <end position="101"/>
    </location>
</feature>
<feature type="compositionally biased region" description="Polar residues" evidence="1">
    <location>
        <begin position="361"/>
        <end position="374"/>
    </location>
</feature>
<evidence type="ECO:0000313" key="3">
    <source>
        <dbReference type="Proteomes" id="UP001233271"/>
    </source>
</evidence>
<gene>
    <name evidence="2" type="ORF">CcaverHIS019_0508360</name>
</gene>
<dbReference type="GeneID" id="85497078"/>
<feature type="compositionally biased region" description="Basic and acidic residues" evidence="1">
    <location>
        <begin position="136"/>
        <end position="149"/>
    </location>
</feature>
<name>A0AA48L7B0_9TREE</name>
<dbReference type="RefSeq" id="XP_060458473.1">
    <property type="nucleotide sequence ID" value="XM_060602039.1"/>
</dbReference>
<sequence length="596" mass="63875">MVTTASPTVPLPPGVGPPIIRTSSPPRKQIPTTTTTAPFAAPNHAVAPPTVTGRRNPEPIQPPSLTHRRRVDPVSSSDGAVRARMATGPNTHNQPGWRQGKPLFEWITRKLGARRGSDAAVERPSVPHYVPKSHRRPEGGRLHYRRAERNLSPGDASINRNSVDTNRPESMSLRSHSFSASQTPSERRREANNPYPSIPVPMLRRSYPASTIDSGSRPPSLSVFSRSRTPSIASLSDLATRGRGLSITESLTGRADEDASLRPIPPSPTSMSVTSRSGSVPLWRCDSASAPRRVRTTSPPPISGRRDTNASSIGASYTSEDYTQSRQNSLASTKPTTVMSFESGSPAHIAVAPSLSSSPPVQRTMSSPTTTGTSLGHLPSPISSTFVPPDELSVRVPLHSRYHPRNNPHPSAVPRADASIVTLASSTFGLAPSPADRTAVRPGSLRLRDAASPSSYLAPHVTSPTVAFADRPGSVHDGVSTHALSLSVRTRGYGRADDDASMRAVRRRGSWESGESRWSWRPGPADASMIHALNRRSELLNEGEDGLTSPGRSSVYARDRDSYRTALTWAADTDEGESGPGLSETGLLHRPVSVKV</sequence>
<keyword evidence="3" id="KW-1185">Reference proteome</keyword>